<proteinExistence type="predicted"/>
<evidence type="ECO:0000256" key="1">
    <source>
        <dbReference type="SAM" id="MobiDB-lite"/>
    </source>
</evidence>
<comment type="caution">
    <text evidence="2">The sequence shown here is derived from an EMBL/GenBank/DDBJ whole genome shotgun (WGS) entry which is preliminary data.</text>
</comment>
<protein>
    <recommendedName>
        <fullName evidence="4">Transcription factor</fullName>
    </recommendedName>
</protein>
<dbReference type="Proteomes" id="UP001149165">
    <property type="component" value="Unassembled WGS sequence"/>
</dbReference>
<sequence length="320" mass="36189">MDFGAIADIIDMQWHFYGPTQQNANYNCQRHFYLCQPSPNAKRAPSARTQGGQSKRKKVNNQSLPNENIRGDAARRQDNSRDWDTDSSTNAGFFGSTSFMSVFSDVPEIINAPESSSSTSLSLDREETRDQGMQETDLIAMLRSGIDSHERLIKEYYERSSYTVIPAPLIFHAISWTKQFLSKMQNENQHSVAMMNSELAKHMTKNSKAAIKFAVSTTFKEFIGLYSGQNCRWEFIGLLFALSGYSSIFLWQKSPYKARQHGISRKGGRFISDMLSASDACIAICERLSTLNEILIWLRYNHAVLASHVLGDMSKNLQST</sequence>
<evidence type="ECO:0008006" key="4">
    <source>
        <dbReference type="Google" id="ProtNLM"/>
    </source>
</evidence>
<accession>A0A9W9KJL3</accession>
<gene>
    <name evidence="2" type="ORF">N7456_005724</name>
</gene>
<evidence type="ECO:0000313" key="3">
    <source>
        <dbReference type="Proteomes" id="UP001149165"/>
    </source>
</evidence>
<dbReference type="AlphaFoldDB" id="A0A9W9KJL3"/>
<dbReference type="EMBL" id="JAPQKH010000003">
    <property type="protein sequence ID" value="KAJ5109049.1"/>
    <property type="molecule type" value="Genomic_DNA"/>
</dbReference>
<evidence type="ECO:0000313" key="2">
    <source>
        <dbReference type="EMBL" id="KAJ5109049.1"/>
    </source>
</evidence>
<keyword evidence="3" id="KW-1185">Reference proteome</keyword>
<feature type="compositionally biased region" description="Basic and acidic residues" evidence="1">
    <location>
        <begin position="69"/>
        <end position="84"/>
    </location>
</feature>
<reference evidence="2" key="1">
    <citation type="submission" date="2022-11" db="EMBL/GenBank/DDBJ databases">
        <authorList>
            <person name="Petersen C."/>
        </authorList>
    </citation>
    <scope>NUCLEOTIDE SEQUENCE</scope>
    <source>
        <strain evidence="2">IBT 30069</strain>
    </source>
</reference>
<reference evidence="2" key="2">
    <citation type="journal article" date="2023" name="IMA Fungus">
        <title>Comparative genomic study of the Penicillium genus elucidates a diverse pangenome and 15 lateral gene transfer events.</title>
        <authorList>
            <person name="Petersen C."/>
            <person name="Sorensen T."/>
            <person name="Nielsen M.R."/>
            <person name="Sondergaard T.E."/>
            <person name="Sorensen J.L."/>
            <person name="Fitzpatrick D.A."/>
            <person name="Frisvad J.C."/>
            <person name="Nielsen K.L."/>
        </authorList>
    </citation>
    <scope>NUCLEOTIDE SEQUENCE</scope>
    <source>
        <strain evidence="2">IBT 30069</strain>
    </source>
</reference>
<feature type="region of interest" description="Disordered" evidence="1">
    <location>
        <begin position="39"/>
        <end position="89"/>
    </location>
</feature>
<dbReference type="OrthoDB" id="4898680at2759"/>
<organism evidence="2 3">
    <name type="scientific">Penicillium angulare</name>
    <dbReference type="NCBI Taxonomy" id="116970"/>
    <lineage>
        <taxon>Eukaryota</taxon>
        <taxon>Fungi</taxon>
        <taxon>Dikarya</taxon>
        <taxon>Ascomycota</taxon>
        <taxon>Pezizomycotina</taxon>
        <taxon>Eurotiomycetes</taxon>
        <taxon>Eurotiomycetidae</taxon>
        <taxon>Eurotiales</taxon>
        <taxon>Aspergillaceae</taxon>
        <taxon>Penicillium</taxon>
    </lineage>
</organism>
<name>A0A9W9KJL3_9EURO</name>